<dbReference type="RefSeq" id="WP_315339709.1">
    <property type="nucleotide sequence ID" value="NZ_JAVDZE010000001.1"/>
</dbReference>
<organism evidence="1 2">
    <name type="scientific">Thermococcus waiotapuensis</name>
    <dbReference type="NCBI Taxonomy" id="90909"/>
    <lineage>
        <taxon>Archaea</taxon>
        <taxon>Methanobacteriati</taxon>
        <taxon>Methanobacteriota</taxon>
        <taxon>Thermococci</taxon>
        <taxon>Thermococcales</taxon>
        <taxon>Thermococcaceae</taxon>
        <taxon>Thermococcus</taxon>
    </lineage>
</organism>
<gene>
    <name evidence="1" type="ORF">RBI02_01515</name>
</gene>
<name>A0AAE4NTS8_9EURY</name>
<evidence type="ECO:0000313" key="2">
    <source>
        <dbReference type="Proteomes" id="UP001245683"/>
    </source>
</evidence>
<sequence>MSARDMRVEMFARAIMRRDLAKAKGHAEKLIKIAGDDKWGRGYSRAIEGIISAINDNDTDSLIVQLLNRNDRERTKELLDLYSELAAQEFRDEYEKGYYTAWVEFLRAYLSQKTLSDVQ</sequence>
<reference evidence="1 2" key="1">
    <citation type="submission" date="2023-08" db="EMBL/GenBank/DDBJ databases">
        <title>Draft genome sequence of Thermococcus waiotapuensis WT1T, a thermophilic sulphur-dependent archaeon from order Thermococcales.</title>
        <authorList>
            <person name="Manners S.H."/>
            <person name="Carere C.R."/>
            <person name="Dhami M.K."/>
            <person name="Dobson R.C.J."/>
            <person name="Stott M.B."/>
        </authorList>
    </citation>
    <scope>NUCLEOTIDE SEQUENCE [LARGE SCALE GENOMIC DNA]</scope>
    <source>
        <strain evidence="1 2">WT1</strain>
    </source>
</reference>
<evidence type="ECO:0000313" key="1">
    <source>
        <dbReference type="EMBL" id="MDV3103226.1"/>
    </source>
</evidence>
<accession>A0AAE4NTS8</accession>
<protein>
    <submittedName>
        <fullName evidence="1">Uncharacterized protein</fullName>
    </submittedName>
</protein>
<comment type="caution">
    <text evidence="1">The sequence shown here is derived from an EMBL/GenBank/DDBJ whole genome shotgun (WGS) entry which is preliminary data.</text>
</comment>
<dbReference type="AlphaFoldDB" id="A0AAE4NTS8"/>
<proteinExistence type="predicted"/>
<dbReference type="Proteomes" id="UP001245683">
    <property type="component" value="Unassembled WGS sequence"/>
</dbReference>
<keyword evidence="2" id="KW-1185">Reference proteome</keyword>
<dbReference type="EMBL" id="JAVDZE010000001">
    <property type="protein sequence ID" value="MDV3103226.1"/>
    <property type="molecule type" value="Genomic_DNA"/>
</dbReference>